<dbReference type="PANTHER" id="PTHR35394">
    <property type="entry name" value="DUF3176 DOMAIN-CONTAINING PROTEIN"/>
    <property type="match status" value="1"/>
</dbReference>
<organism evidence="2 3">
    <name type="scientific">Oculimacula yallundae</name>
    <dbReference type="NCBI Taxonomy" id="86028"/>
    <lineage>
        <taxon>Eukaryota</taxon>
        <taxon>Fungi</taxon>
        <taxon>Dikarya</taxon>
        <taxon>Ascomycota</taxon>
        <taxon>Pezizomycotina</taxon>
        <taxon>Leotiomycetes</taxon>
        <taxon>Helotiales</taxon>
        <taxon>Ploettnerulaceae</taxon>
        <taxon>Oculimacula</taxon>
    </lineage>
</organism>
<accession>A0ABR4C3R7</accession>
<proteinExistence type="predicted"/>
<keyword evidence="1" id="KW-0812">Transmembrane</keyword>
<sequence length="168" mass="18591">MTASNSLHFNSSTQLKSKNMSSISLWVLEIIAICAALFFLAALCIVLWTFDGRLIFSRKSITLNTIVSILSKTLTLSLMLAVSENLGQWKWIIFSAGKKPLLDSENLVTLVAGARVVDVLDGGITIKEMEDRAENENVKLLVRWQISYDIEMDPLQGDIASTGEANLR</sequence>
<evidence type="ECO:0000256" key="1">
    <source>
        <dbReference type="SAM" id="Phobius"/>
    </source>
</evidence>
<dbReference type="EMBL" id="JAZHXI010000013">
    <property type="protein sequence ID" value="KAL2064554.1"/>
    <property type="molecule type" value="Genomic_DNA"/>
</dbReference>
<keyword evidence="1" id="KW-1133">Transmembrane helix</keyword>
<keyword evidence="3" id="KW-1185">Reference proteome</keyword>
<dbReference type="Pfam" id="PF11374">
    <property type="entry name" value="DUF3176"/>
    <property type="match status" value="1"/>
</dbReference>
<evidence type="ECO:0000313" key="3">
    <source>
        <dbReference type="Proteomes" id="UP001595075"/>
    </source>
</evidence>
<keyword evidence="1" id="KW-0472">Membrane</keyword>
<protein>
    <submittedName>
        <fullName evidence="2">Uncharacterized protein</fullName>
    </submittedName>
</protein>
<comment type="caution">
    <text evidence="2">The sequence shown here is derived from an EMBL/GenBank/DDBJ whole genome shotgun (WGS) entry which is preliminary data.</text>
</comment>
<dbReference type="PANTHER" id="PTHR35394:SF5">
    <property type="entry name" value="DUF3176 DOMAIN-CONTAINING PROTEIN"/>
    <property type="match status" value="1"/>
</dbReference>
<feature type="transmembrane region" description="Helical" evidence="1">
    <location>
        <begin position="61"/>
        <end position="82"/>
    </location>
</feature>
<evidence type="ECO:0000313" key="2">
    <source>
        <dbReference type="EMBL" id="KAL2064554.1"/>
    </source>
</evidence>
<feature type="transmembrane region" description="Helical" evidence="1">
    <location>
        <begin position="25"/>
        <end position="49"/>
    </location>
</feature>
<dbReference type="Proteomes" id="UP001595075">
    <property type="component" value="Unassembled WGS sequence"/>
</dbReference>
<gene>
    <name evidence="2" type="ORF">VTL71DRAFT_3691</name>
</gene>
<dbReference type="InterPro" id="IPR021514">
    <property type="entry name" value="DUF3176"/>
</dbReference>
<reference evidence="2 3" key="1">
    <citation type="journal article" date="2024" name="Commun. Biol.">
        <title>Comparative genomic analysis of thermophilic fungi reveals convergent evolutionary adaptations and gene losses.</title>
        <authorList>
            <person name="Steindorff A.S."/>
            <person name="Aguilar-Pontes M.V."/>
            <person name="Robinson A.J."/>
            <person name="Andreopoulos B."/>
            <person name="LaButti K."/>
            <person name="Kuo A."/>
            <person name="Mondo S."/>
            <person name="Riley R."/>
            <person name="Otillar R."/>
            <person name="Haridas S."/>
            <person name="Lipzen A."/>
            <person name="Grimwood J."/>
            <person name="Schmutz J."/>
            <person name="Clum A."/>
            <person name="Reid I.D."/>
            <person name="Moisan M.C."/>
            <person name="Butler G."/>
            <person name="Nguyen T.T.M."/>
            <person name="Dewar K."/>
            <person name="Conant G."/>
            <person name="Drula E."/>
            <person name="Henrissat B."/>
            <person name="Hansel C."/>
            <person name="Singer S."/>
            <person name="Hutchinson M.I."/>
            <person name="de Vries R.P."/>
            <person name="Natvig D.O."/>
            <person name="Powell A.J."/>
            <person name="Tsang A."/>
            <person name="Grigoriev I.V."/>
        </authorList>
    </citation>
    <scope>NUCLEOTIDE SEQUENCE [LARGE SCALE GENOMIC DNA]</scope>
    <source>
        <strain evidence="2 3">CBS 494.80</strain>
    </source>
</reference>
<name>A0ABR4C3R7_9HELO</name>